<dbReference type="Gene3D" id="3.30.450.20">
    <property type="entry name" value="PAS domain"/>
    <property type="match status" value="2"/>
</dbReference>
<protein>
    <submittedName>
        <fullName evidence="3">PAS domain-containing protein</fullName>
    </submittedName>
</protein>
<dbReference type="PROSITE" id="PS50112">
    <property type="entry name" value="PAS"/>
    <property type="match status" value="2"/>
</dbReference>
<accession>A0A6N7Q1T6</accession>
<dbReference type="Pfam" id="PF08447">
    <property type="entry name" value="PAS_3"/>
    <property type="match status" value="1"/>
</dbReference>
<dbReference type="NCBIfam" id="TIGR00229">
    <property type="entry name" value="sensory_box"/>
    <property type="match status" value="2"/>
</dbReference>
<dbReference type="InterPro" id="IPR036513">
    <property type="entry name" value="STAS_dom_sf"/>
</dbReference>
<dbReference type="InterPro" id="IPR035965">
    <property type="entry name" value="PAS-like_dom_sf"/>
</dbReference>
<dbReference type="RefSeq" id="WP_153823569.1">
    <property type="nucleotide sequence ID" value="NZ_WJIE01000013.1"/>
</dbReference>
<name>A0A6N7Q1T6_9BACT</name>
<dbReference type="OrthoDB" id="5493452at2"/>
<reference evidence="3 4" key="1">
    <citation type="submission" date="2019-10" db="EMBL/GenBank/DDBJ databases">
        <title>A soil myxobacterium in the family Polyangiaceae.</title>
        <authorList>
            <person name="Li Y."/>
            <person name="Wang J."/>
        </authorList>
    </citation>
    <scope>NUCLEOTIDE SEQUENCE [LARGE SCALE GENOMIC DNA]</scope>
    <source>
        <strain evidence="3 4">DSM 14734</strain>
    </source>
</reference>
<evidence type="ECO:0000313" key="3">
    <source>
        <dbReference type="EMBL" id="MRG96770.1"/>
    </source>
</evidence>
<feature type="domain" description="PAS" evidence="1">
    <location>
        <begin position="18"/>
        <end position="69"/>
    </location>
</feature>
<dbReference type="Proteomes" id="UP000440224">
    <property type="component" value="Unassembled WGS sequence"/>
</dbReference>
<evidence type="ECO:0000259" key="2">
    <source>
        <dbReference type="PROSITE" id="PS50801"/>
    </source>
</evidence>
<dbReference type="InterPro" id="IPR013655">
    <property type="entry name" value="PAS_fold_3"/>
</dbReference>
<keyword evidence="4" id="KW-1185">Reference proteome</keyword>
<dbReference type="SUPFAM" id="SSF52091">
    <property type="entry name" value="SpoIIaa-like"/>
    <property type="match status" value="1"/>
</dbReference>
<proteinExistence type="predicted"/>
<evidence type="ECO:0000259" key="1">
    <source>
        <dbReference type="PROSITE" id="PS50112"/>
    </source>
</evidence>
<dbReference type="InterPro" id="IPR000014">
    <property type="entry name" value="PAS"/>
</dbReference>
<dbReference type="Gene3D" id="3.30.750.24">
    <property type="entry name" value="STAS domain"/>
    <property type="match status" value="1"/>
</dbReference>
<dbReference type="AlphaFoldDB" id="A0A6N7Q1T6"/>
<gene>
    <name evidence="3" type="ORF">GF068_33330</name>
</gene>
<dbReference type="CDD" id="cd07041">
    <property type="entry name" value="STAS_RsbR_RsbS_like"/>
    <property type="match status" value="1"/>
</dbReference>
<feature type="domain" description="PAS" evidence="1">
    <location>
        <begin position="152"/>
        <end position="207"/>
    </location>
</feature>
<dbReference type="InterPro" id="IPR051932">
    <property type="entry name" value="Bact_StressResp_Reg"/>
</dbReference>
<organism evidence="3 4">
    <name type="scientific">Polyangium spumosum</name>
    <dbReference type="NCBI Taxonomy" id="889282"/>
    <lineage>
        <taxon>Bacteria</taxon>
        <taxon>Pseudomonadati</taxon>
        <taxon>Myxococcota</taxon>
        <taxon>Polyangia</taxon>
        <taxon>Polyangiales</taxon>
        <taxon>Polyangiaceae</taxon>
        <taxon>Polyangium</taxon>
    </lineage>
</organism>
<dbReference type="CDD" id="cd00130">
    <property type="entry name" value="PAS"/>
    <property type="match status" value="2"/>
</dbReference>
<dbReference type="InterPro" id="IPR002645">
    <property type="entry name" value="STAS_dom"/>
</dbReference>
<dbReference type="SUPFAM" id="SSF55785">
    <property type="entry name" value="PYP-like sensor domain (PAS domain)"/>
    <property type="match status" value="2"/>
</dbReference>
<evidence type="ECO:0000313" key="4">
    <source>
        <dbReference type="Proteomes" id="UP000440224"/>
    </source>
</evidence>
<dbReference type="PANTHER" id="PTHR33745">
    <property type="entry name" value="RSBT ANTAGONIST PROTEIN RSBS-RELATED"/>
    <property type="match status" value="1"/>
</dbReference>
<sequence length="408" mass="44624">MSPGVPLDDCPELVSHHDAAGVFLFASAAAARILGRSPEALVGTSIVELGCEADRDGLAQAWREGVTSGEARGLRYRTERDGALLHVETSLRVVTQGEAAGTVVCVTRDVEDLVRAERHAAERLAEAELGWTHWDELVALVPGIVWIAPFREDGSRANATFISDYLERSLGYSPEEWLTTPNFWGTIVHPDDQKRVMEDLPRAVEEGRPSPAYRILARDGRVSYFQSFMRVRHGANGKPEWFYGLTLDVTTFKQAEADNAALLAAVRRASEEHRVLSDQLTARAREVIALSAPVIPLDDGALVMPLLGVVDEERATLVLHKLLEGIMERRPRLAILDLTGVQSLDPEGAFGLVQAARAATLLGSRVVLTGLRAEAARTIVSAGLALEELPTRATVQHALREHGPRRRR</sequence>
<dbReference type="InterPro" id="IPR013767">
    <property type="entry name" value="PAS_fold"/>
</dbReference>
<dbReference type="Pfam" id="PF00989">
    <property type="entry name" value="PAS"/>
    <property type="match status" value="1"/>
</dbReference>
<dbReference type="SMART" id="SM00091">
    <property type="entry name" value="PAS"/>
    <property type="match status" value="2"/>
</dbReference>
<dbReference type="GO" id="GO:0006355">
    <property type="term" value="P:regulation of DNA-templated transcription"/>
    <property type="evidence" value="ECO:0007669"/>
    <property type="project" value="InterPro"/>
</dbReference>
<dbReference type="Pfam" id="PF01740">
    <property type="entry name" value="STAS"/>
    <property type="match status" value="1"/>
</dbReference>
<dbReference type="EMBL" id="WJIE01000013">
    <property type="protein sequence ID" value="MRG96770.1"/>
    <property type="molecule type" value="Genomic_DNA"/>
</dbReference>
<dbReference type="PROSITE" id="PS50801">
    <property type="entry name" value="STAS"/>
    <property type="match status" value="1"/>
</dbReference>
<feature type="domain" description="STAS" evidence="2">
    <location>
        <begin position="291"/>
        <end position="402"/>
    </location>
</feature>
<comment type="caution">
    <text evidence="3">The sequence shown here is derived from an EMBL/GenBank/DDBJ whole genome shotgun (WGS) entry which is preliminary data.</text>
</comment>